<evidence type="ECO:0000313" key="10">
    <source>
        <dbReference type="EMBL" id="ADD31120.1"/>
    </source>
</evidence>
<evidence type="ECO:0000256" key="1">
    <source>
        <dbReference type="ARBA" id="ARBA00007039"/>
    </source>
</evidence>
<dbReference type="InterPro" id="IPR023562">
    <property type="entry name" value="ClpP/TepA"/>
</dbReference>
<dbReference type="GO" id="GO:0051117">
    <property type="term" value="F:ATPase binding"/>
    <property type="evidence" value="ECO:0007669"/>
    <property type="project" value="TreeGrafter"/>
</dbReference>
<dbReference type="GO" id="GO:0009532">
    <property type="term" value="C:plastid stroma"/>
    <property type="evidence" value="ECO:0007669"/>
    <property type="project" value="UniProtKB-ARBA"/>
</dbReference>
<keyword evidence="5 8" id="KW-0720">Serine protease</keyword>
<evidence type="ECO:0000313" key="11">
    <source>
        <dbReference type="EMBL" id="QBC69184.1"/>
    </source>
</evidence>
<dbReference type="PRINTS" id="PR00127">
    <property type="entry name" value="CLPPROTEASEP"/>
</dbReference>
<dbReference type="InterPro" id="IPR018215">
    <property type="entry name" value="ClpP_Ser_AS"/>
</dbReference>
<reference evidence="11" key="2">
    <citation type="journal article" date="2019" name="Mol. Phylogenet. Evol.">
        <title>Plastid phylogenomic insights into the evolution of Caryophyllales.</title>
        <authorList>
            <person name="Yao G."/>
            <person name="Jin J.J."/>
            <person name="Li H.T."/>
            <person name="Yang J.B."/>
            <person name="Shiva Mandala V."/>
            <person name="Croley M."/>
            <person name="Mostow R."/>
            <person name="Douglas N.A."/>
            <person name="Chase M.W."/>
            <person name="Christenhusz M.J."/>
            <person name="Soltis D.E."/>
            <person name="Soltis P.S."/>
            <person name="Smith S.A."/>
            <person name="Brockington S.F."/>
            <person name="Moore M.J."/>
            <person name="Yi T.S."/>
            <person name="Li D.Z."/>
        </authorList>
    </citation>
    <scope>NUCLEOTIDE SEQUENCE</scope>
</reference>
<dbReference type="Pfam" id="PF00574">
    <property type="entry name" value="CLP_protease"/>
    <property type="match status" value="1"/>
</dbReference>
<reference evidence="10" key="1">
    <citation type="journal article" date="2010" name="Proc. Natl. Acad. Sci. U.S.A.">
        <title>Phylogenetic analysis of 83 plastid genes further resolves the early diversification of eudicots.</title>
        <authorList>
            <person name="Moore M.J."/>
            <person name="Soltis P.S."/>
            <person name="Bell C.D."/>
            <person name="Burleigh J.G."/>
            <person name="Soltis D.E."/>
        </authorList>
    </citation>
    <scope>NUCLEOTIDE SEQUENCE</scope>
</reference>
<keyword evidence="10" id="KW-0150">Chloroplast</keyword>
<evidence type="ECO:0000256" key="8">
    <source>
        <dbReference type="RuleBase" id="RU000549"/>
    </source>
</evidence>
<dbReference type="InterPro" id="IPR033135">
    <property type="entry name" value="ClpP_His_AS"/>
</dbReference>
<feature type="active site" evidence="7">
    <location>
        <position position="126"/>
    </location>
</feature>
<dbReference type="SUPFAM" id="SSF52096">
    <property type="entry name" value="ClpP/crotonase"/>
    <property type="match status" value="1"/>
</dbReference>
<dbReference type="MEROPS" id="S14.002"/>
<dbReference type="PANTHER" id="PTHR10381:SF15">
    <property type="entry name" value="CHLOROPLASTIC ATP-DEPENDENT CLP PROTEASE PROTEOLYTIC SUBUNIT 1"/>
    <property type="match status" value="1"/>
</dbReference>
<evidence type="ECO:0000256" key="2">
    <source>
        <dbReference type="ARBA" id="ARBA00022640"/>
    </source>
</evidence>
<comment type="similarity">
    <text evidence="1 9">Belongs to the peptidase S14 family.</text>
</comment>
<dbReference type="PANTHER" id="PTHR10381">
    <property type="entry name" value="ATP-DEPENDENT CLP PROTEASE PROTEOLYTIC SUBUNIT"/>
    <property type="match status" value="1"/>
</dbReference>
<protein>
    <recommendedName>
        <fullName evidence="9">ATP-dependent Clp protease proteolytic subunit</fullName>
        <ecNumber evidence="8">3.4.21.92</ecNumber>
    </recommendedName>
</protein>
<dbReference type="Gene3D" id="3.90.226.10">
    <property type="entry name" value="2-enoyl-CoA Hydratase, Chain A, domain 1"/>
    <property type="match status" value="1"/>
</dbReference>
<dbReference type="RefSeq" id="YP_009568309.1">
    <property type="nucleotide sequence ID" value="NC_041245.1"/>
</dbReference>
<feature type="active site" evidence="6">
    <location>
        <position position="101"/>
    </location>
</feature>
<accession>D3WEW9</accession>
<dbReference type="EC" id="3.4.21.92" evidence="8"/>
<evidence type="ECO:0000256" key="5">
    <source>
        <dbReference type="ARBA" id="ARBA00022825"/>
    </source>
</evidence>
<dbReference type="EMBL" id="MK397887">
    <property type="protein sequence ID" value="QBC69184.1"/>
    <property type="molecule type" value="Genomic_DNA"/>
</dbReference>
<evidence type="ECO:0000256" key="7">
    <source>
        <dbReference type="PROSITE-ProRule" id="PRU10086"/>
    </source>
</evidence>
<dbReference type="PROSITE" id="PS00382">
    <property type="entry name" value="CLP_PROTEASE_HIS"/>
    <property type="match status" value="1"/>
</dbReference>
<dbReference type="InterPro" id="IPR029045">
    <property type="entry name" value="ClpP/crotonase-like_dom_sf"/>
</dbReference>
<keyword evidence="2 10" id="KW-0934">Plastid</keyword>
<dbReference type="GeneID" id="39411615"/>
<keyword evidence="4 8" id="KW-0378">Hydrolase</keyword>
<proteinExistence type="inferred from homology"/>
<sequence>MPIGVPKVPFLLPENEDATWVDVYNRLYRSRFLFLGEELNTEIGNFLMGLIIYLGIEDETKELFLFLNCPGGWVLPGLGVVDAMEIVTPDVNTICIGIAASMGSFILVAGEITKRAAFPHARVMIHQPKSAFYEDQSGICMMEIEEIIILRENITNFYIQRTGQPLWVIMQDLERDAFLSATEAQAHRIVDIIL</sequence>
<dbReference type="PROSITE" id="PS00381">
    <property type="entry name" value="CLP_PROTEASE_SER"/>
    <property type="match status" value="1"/>
</dbReference>
<organism evidence="10">
    <name type="scientific">Plumbago auriculata</name>
    <name type="common">Cape leadwort</name>
    <dbReference type="NCBI Taxonomy" id="45172"/>
    <lineage>
        <taxon>Eukaryota</taxon>
        <taxon>Viridiplantae</taxon>
        <taxon>Streptophyta</taxon>
        <taxon>Embryophyta</taxon>
        <taxon>Tracheophyta</taxon>
        <taxon>Spermatophyta</taxon>
        <taxon>Magnoliopsida</taxon>
        <taxon>eudicotyledons</taxon>
        <taxon>Gunneridae</taxon>
        <taxon>Pentapetalae</taxon>
        <taxon>Caryophyllales</taxon>
        <taxon>Plumbaginaceae</taxon>
        <taxon>Plumbago</taxon>
    </lineage>
</organism>
<name>D3WEW9_PLUAU</name>
<dbReference type="InterPro" id="IPR001907">
    <property type="entry name" value="ClpP"/>
</dbReference>
<dbReference type="CDD" id="cd07017">
    <property type="entry name" value="S14_ClpP_2"/>
    <property type="match status" value="1"/>
</dbReference>
<dbReference type="GO" id="GO:0006515">
    <property type="term" value="P:protein quality control for misfolded or incompletely synthesized proteins"/>
    <property type="evidence" value="ECO:0007669"/>
    <property type="project" value="TreeGrafter"/>
</dbReference>
<geneLocation type="plastid" evidence="10"/>
<dbReference type="EMBL" id="GQ998589">
    <property type="protein sequence ID" value="ADD31120.1"/>
    <property type="molecule type" value="Genomic_DNA"/>
</dbReference>
<keyword evidence="3 8" id="KW-0645">Protease</keyword>
<evidence type="ECO:0000256" key="3">
    <source>
        <dbReference type="ARBA" id="ARBA00022670"/>
    </source>
</evidence>
<dbReference type="EMBL" id="MH286308">
    <property type="protein sequence ID" value="QBE86590.1"/>
    <property type="molecule type" value="Genomic_DNA"/>
</dbReference>
<evidence type="ECO:0000256" key="4">
    <source>
        <dbReference type="ARBA" id="ARBA00022801"/>
    </source>
</evidence>
<dbReference type="AlphaFoldDB" id="D3WEW9"/>
<gene>
    <name evidence="10" type="primary">clpP</name>
</gene>
<dbReference type="GO" id="GO:0009368">
    <property type="term" value="C:endopeptidase Clp complex"/>
    <property type="evidence" value="ECO:0007669"/>
    <property type="project" value="TreeGrafter"/>
</dbReference>
<dbReference type="GO" id="GO:0004252">
    <property type="term" value="F:serine-type endopeptidase activity"/>
    <property type="evidence" value="ECO:0007669"/>
    <property type="project" value="UniProtKB-EC"/>
</dbReference>
<evidence type="ECO:0000256" key="6">
    <source>
        <dbReference type="PROSITE-ProRule" id="PRU10085"/>
    </source>
</evidence>
<evidence type="ECO:0000256" key="9">
    <source>
        <dbReference type="RuleBase" id="RU003567"/>
    </source>
</evidence>
<dbReference type="GO" id="GO:0004176">
    <property type="term" value="F:ATP-dependent peptidase activity"/>
    <property type="evidence" value="ECO:0007669"/>
    <property type="project" value="InterPro"/>
</dbReference>